<evidence type="ECO:0000313" key="2">
    <source>
        <dbReference type="Proteomes" id="UP000268623"/>
    </source>
</evidence>
<comment type="caution">
    <text evidence="1">The sequence shown here is derived from an EMBL/GenBank/DDBJ whole genome shotgun (WGS) entry which is preliminary data.</text>
</comment>
<dbReference type="AlphaFoldDB" id="A0A3M9XNC5"/>
<dbReference type="EMBL" id="QWDD01000001">
    <property type="protein sequence ID" value="RNJ49501.1"/>
    <property type="molecule type" value="Genomic_DNA"/>
</dbReference>
<proteinExistence type="predicted"/>
<accession>A0A3M9XNC5</accession>
<reference evidence="1 2" key="1">
    <citation type="submission" date="2018-08" db="EMBL/GenBank/DDBJ databases">
        <title>Genome sequence of Methylocystis hirsuta CSC1, a methanotroph able to accumulate PHAs.</title>
        <authorList>
            <person name="Bordel S."/>
            <person name="Rodriguez E."/>
            <person name="Gancedo J."/>
            <person name="Munoz R."/>
        </authorList>
    </citation>
    <scope>NUCLEOTIDE SEQUENCE [LARGE SCALE GENOMIC DNA]</scope>
    <source>
        <strain evidence="1 2">CSC1</strain>
    </source>
</reference>
<keyword evidence="2" id="KW-1185">Reference proteome</keyword>
<gene>
    <name evidence="1" type="ORF">D1O30_07680</name>
</gene>
<protein>
    <submittedName>
        <fullName evidence="1">Uncharacterized protein</fullName>
    </submittedName>
</protein>
<name>A0A3M9XNC5_9HYPH</name>
<evidence type="ECO:0000313" key="1">
    <source>
        <dbReference type="EMBL" id="RNJ49501.1"/>
    </source>
</evidence>
<dbReference type="RefSeq" id="WP_123175468.1">
    <property type="nucleotide sequence ID" value="NZ_QWDD01000001.1"/>
</dbReference>
<sequence length="116" mass="12151">MANDPSSNQVPDFTVSGFAAQGGASEFQALLPNALALAIKFCVKGSYNQQTHQLCVDIPVIGTKCITIPLSIPISASIKVCGETCGSFIPHGVKVSVYIDSNPNPIWSGVIWGTCP</sequence>
<organism evidence="1 2">
    <name type="scientific">Methylocystis hirsuta</name>
    <dbReference type="NCBI Taxonomy" id="369798"/>
    <lineage>
        <taxon>Bacteria</taxon>
        <taxon>Pseudomonadati</taxon>
        <taxon>Pseudomonadota</taxon>
        <taxon>Alphaproteobacteria</taxon>
        <taxon>Hyphomicrobiales</taxon>
        <taxon>Methylocystaceae</taxon>
        <taxon>Methylocystis</taxon>
    </lineage>
</organism>
<dbReference type="Proteomes" id="UP000268623">
    <property type="component" value="Unassembled WGS sequence"/>
</dbReference>
<dbReference type="OrthoDB" id="6705417at2"/>